<reference evidence="2" key="2">
    <citation type="submission" date="2023-06" db="EMBL/GenBank/DDBJ databases">
        <authorList>
            <consortium name="Lawrence Berkeley National Laboratory"/>
            <person name="Haridas S."/>
            <person name="Hensen N."/>
            <person name="Bonometti L."/>
            <person name="Westerberg I."/>
            <person name="Brannstrom I.O."/>
            <person name="Guillou S."/>
            <person name="Cros-Aarteil S."/>
            <person name="Calhoun S."/>
            <person name="Kuo A."/>
            <person name="Mondo S."/>
            <person name="Pangilinan J."/>
            <person name="Riley R."/>
            <person name="Labutti K."/>
            <person name="Andreopoulos B."/>
            <person name="Lipzen A."/>
            <person name="Chen C."/>
            <person name="Yanf M."/>
            <person name="Daum C."/>
            <person name="Ng V."/>
            <person name="Clum A."/>
            <person name="Steindorff A."/>
            <person name="Ohm R."/>
            <person name="Martin F."/>
            <person name="Silar P."/>
            <person name="Natvig D."/>
            <person name="Lalanne C."/>
            <person name="Gautier V."/>
            <person name="Ament-Velasquez S.L."/>
            <person name="Kruys A."/>
            <person name="Hutchinson M.I."/>
            <person name="Powell A.J."/>
            <person name="Barry K."/>
            <person name="Miller A.N."/>
            <person name="Grigoriev I.V."/>
            <person name="Debuchy R."/>
            <person name="Gladieux P."/>
            <person name="Thoren M.H."/>
            <person name="Johannesson H."/>
        </authorList>
    </citation>
    <scope>NUCLEOTIDE SEQUENCE</scope>
    <source>
        <strain evidence="2">CBS 958.72</strain>
    </source>
</reference>
<dbReference type="EMBL" id="JAULSN010000001">
    <property type="protein sequence ID" value="KAK3382148.1"/>
    <property type="molecule type" value="Genomic_DNA"/>
</dbReference>
<protein>
    <submittedName>
        <fullName evidence="2">Uncharacterized protein</fullName>
    </submittedName>
</protein>
<dbReference type="AlphaFoldDB" id="A0AAE0TWL5"/>
<proteinExistence type="predicted"/>
<evidence type="ECO:0000313" key="3">
    <source>
        <dbReference type="Proteomes" id="UP001287356"/>
    </source>
</evidence>
<dbReference type="Proteomes" id="UP001287356">
    <property type="component" value="Unassembled WGS sequence"/>
</dbReference>
<organism evidence="2 3">
    <name type="scientific">Lasiosphaeria ovina</name>
    <dbReference type="NCBI Taxonomy" id="92902"/>
    <lineage>
        <taxon>Eukaryota</taxon>
        <taxon>Fungi</taxon>
        <taxon>Dikarya</taxon>
        <taxon>Ascomycota</taxon>
        <taxon>Pezizomycotina</taxon>
        <taxon>Sordariomycetes</taxon>
        <taxon>Sordariomycetidae</taxon>
        <taxon>Sordariales</taxon>
        <taxon>Lasiosphaeriaceae</taxon>
        <taxon>Lasiosphaeria</taxon>
    </lineage>
</organism>
<gene>
    <name evidence="2" type="ORF">B0T24DRAFT_600589</name>
</gene>
<sequence>MRVMCVSRQLMPLENAQEKTCPRRGNLTRPLNSQISPTTSRALQLLVHHIIVLVLVPAAHLLDSYVTRPIPRATAHEGSLVAKRDRNRQPRNAKPSHAAAGRAVPGGDLQRLRGLRGARQVEFGDGVLGGDGGVLATAAGEGAAAGALRCAVLTAALDAQLALRAWFCQERRLVQFTIRIRGREVPCVQG</sequence>
<feature type="region of interest" description="Disordered" evidence="1">
    <location>
        <begin position="77"/>
        <end position="103"/>
    </location>
</feature>
<keyword evidence="3" id="KW-1185">Reference proteome</keyword>
<comment type="caution">
    <text evidence="2">The sequence shown here is derived from an EMBL/GenBank/DDBJ whole genome shotgun (WGS) entry which is preliminary data.</text>
</comment>
<accession>A0AAE0TWL5</accession>
<evidence type="ECO:0000256" key="1">
    <source>
        <dbReference type="SAM" id="MobiDB-lite"/>
    </source>
</evidence>
<name>A0AAE0TWL5_9PEZI</name>
<evidence type="ECO:0000313" key="2">
    <source>
        <dbReference type="EMBL" id="KAK3382148.1"/>
    </source>
</evidence>
<reference evidence="2" key="1">
    <citation type="journal article" date="2023" name="Mol. Phylogenet. Evol.">
        <title>Genome-scale phylogeny and comparative genomics of the fungal order Sordariales.</title>
        <authorList>
            <person name="Hensen N."/>
            <person name="Bonometti L."/>
            <person name="Westerberg I."/>
            <person name="Brannstrom I.O."/>
            <person name="Guillou S."/>
            <person name="Cros-Aarteil S."/>
            <person name="Calhoun S."/>
            <person name="Haridas S."/>
            <person name="Kuo A."/>
            <person name="Mondo S."/>
            <person name="Pangilinan J."/>
            <person name="Riley R."/>
            <person name="LaButti K."/>
            <person name="Andreopoulos B."/>
            <person name="Lipzen A."/>
            <person name="Chen C."/>
            <person name="Yan M."/>
            <person name="Daum C."/>
            <person name="Ng V."/>
            <person name="Clum A."/>
            <person name="Steindorff A."/>
            <person name="Ohm R.A."/>
            <person name="Martin F."/>
            <person name="Silar P."/>
            <person name="Natvig D.O."/>
            <person name="Lalanne C."/>
            <person name="Gautier V."/>
            <person name="Ament-Velasquez S.L."/>
            <person name="Kruys A."/>
            <person name="Hutchinson M.I."/>
            <person name="Powell A.J."/>
            <person name="Barry K."/>
            <person name="Miller A.N."/>
            <person name="Grigoriev I.V."/>
            <person name="Debuchy R."/>
            <person name="Gladieux P."/>
            <person name="Hiltunen Thoren M."/>
            <person name="Johannesson H."/>
        </authorList>
    </citation>
    <scope>NUCLEOTIDE SEQUENCE</scope>
    <source>
        <strain evidence="2">CBS 958.72</strain>
    </source>
</reference>